<feature type="transmembrane region" description="Helical" evidence="1">
    <location>
        <begin position="72"/>
        <end position="92"/>
    </location>
</feature>
<evidence type="ECO:0008006" key="4">
    <source>
        <dbReference type="Google" id="ProtNLM"/>
    </source>
</evidence>
<sequence length="98" mass="11181">MPQIIAWILLLIGMAYLTIAFAKKSDKMVYNMDARLFPKSVLNKAWGYWYGYTMTLFVAMMAFVWTIKSNGFLPIVLVLVFVAISLYCLAKLNGLKKS</sequence>
<keyword evidence="1" id="KW-0472">Membrane</keyword>
<comment type="caution">
    <text evidence="2">The sequence shown here is derived from an EMBL/GenBank/DDBJ whole genome shotgun (WGS) entry which is preliminary data.</text>
</comment>
<keyword evidence="1" id="KW-0812">Transmembrane</keyword>
<organism evidence="2 3">
    <name type="scientific">Staphylococcus chromogenes</name>
    <name type="common">Staphylococcus hyicus subsp. chromogenes</name>
    <dbReference type="NCBI Taxonomy" id="46126"/>
    <lineage>
        <taxon>Bacteria</taxon>
        <taxon>Bacillati</taxon>
        <taxon>Bacillota</taxon>
        <taxon>Bacilli</taxon>
        <taxon>Bacillales</taxon>
        <taxon>Staphylococcaceae</taxon>
        <taxon>Staphylococcus</taxon>
    </lineage>
</organism>
<feature type="transmembrane region" description="Helical" evidence="1">
    <location>
        <begin position="46"/>
        <end position="65"/>
    </location>
</feature>
<dbReference type="AlphaFoldDB" id="A0AAE5W8D4"/>
<accession>A0AAE5W8D4</accession>
<evidence type="ECO:0000256" key="1">
    <source>
        <dbReference type="SAM" id="Phobius"/>
    </source>
</evidence>
<evidence type="ECO:0000313" key="2">
    <source>
        <dbReference type="EMBL" id="PTG14307.1"/>
    </source>
</evidence>
<evidence type="ECO:0000313" key="3">
    <source>
        <dbReference type="Proteomes" id="UP000242704"/>
    </source>
</evidence>
<keyword evidence="1" id="KW-1133">Transmembrane helix</keyword>
<dbReference type="EMBL" id="PZBZ01000028">
    <property type="protein sequence ID" value="PTG14307.1"/>
    <property type="molecule type" value="Genomic_DNA"/>
</dbReference>
<reference evidence="2 3" key="1">
    <citation type="journal article" date="2016" name="Front. Microbiol.">
        <title>Comprehensive Phylogenetic Analysis of Bovine Non-aureus Staphylococci Species Based on Whole-Genome Sequencing.</title>
        <authorList>
            <person name="Naushad S."/>
            <person name="Barkema H.W."/>
            <person name="Luby C."/>
            <person name="Condas L.A."/>
            <person name="Nobrega D.B."/>
            <person name="Carson D.A."/>
            <person name="De Buck J."/>
        </authorList>
    </citation>
    <scope>NUCLEOTIDE SEQUENCE [LARGE SCALE GENOMIC DNA]</scope>
    <source>
        <strain evidence="2 3">SNUC 505</strain>
    </source>
</reference>
<gene>
    <name evidence="2" type="ORF">BU653_06280</name>
</gene>
<protein>
    <recommendedName>
        <fullName evidence="4">DUF3784 domain-containing protein</fullName>
    </recommendedName>
</protein>
<dbReference type="Proteomes" id="UP000242704">
    <property type="component" value="Unassembled WGS sequence"/>
</dbReference>
<proteinExistence type="predicted"/>
<name>A0AAE5W8D4_STACR</name>
<dbReference type="RefSeq" id="WP_103159680.1">
    <property type="nucleotide sequence ID" value="NZ_BMDK01000002.1"/>
</dbReference>